<sequence>MKPISQPKLMKRCGSEYMTRVEPSEADFLTWRPTCHNLERKNCLLYIKIFDVLLIV</sequence>
<proteinExistence type="predicted"/>
<accession>A0A816PAU3</accession>
<reference evidence="1" key="1">
    <citation type="submission" date="2021-01" db="EMBL/GenBank/DDBJ databases">
        <authorList>
            <consortium name="Genoscope - CEA"/>
            <person name="William W."/>
        </authorList>
    </citation>
    <scope>NUCLEOTIDE SEQUENCE</scope>
</reference>
<name>A0A816PAU3_BRANA</name>
<dbReference type="EMBL" id="HG994363">
    <property type="protein sequence ID" value="CAF2046253.1"/>
    <property type="molecule type" value="Genomic_DNA"/>
</dbReference>
<organism evidence="1">
    <name type="scientific">Brassica napus</name>
    <name type="common">Rape</name>
    <dbReference type="NCBI Taxonomy" id="3708"/>
    <lineage>
        <taxon>Eukaryota</taxon>
        <taxon>Viridiplantae</taxon>
        <taxon>Streptophyta</taxon>
        <taxon>Embryophyta</taxon>
        <taxon>Tracheophyta</taxon>
        <taxon>Spermatophyta</taxon>
        <taxon>Magnoliopsida</taxon>
        <taxon>eudicotyledons</taxon>
        <taxon>Gunneridae</taxon>
        <taxon>Pentapetalae</taxon>
        <taxon>rosids</taxon>
        <taxon>malvids</taxon>
        <taxon>Brassicales</taxon>
        <taxon>Brassicaceae</taxon>
        <taxon>Brassiceae</taxon>
        <taxon>Brassica</taxon>
    </lineage>
</organism>
<dbReference type="Proteomes" id="UP001295469">
    <property type="component" value="Chromosome A09"/>
</dbReference>
<evidence type="ECO:0000313" key="1">
    <source>
        <dbReference type="EMBL" id="CAF2046253.1"/>
    </source>
</evidence>
<gene>
    <name evidence="1" type="ORF">DARMORV10_A09P42490.1</name>
</gene>
<dbReference type="AlphaFoldDB" id="A0A816PAU3"/>
<protein>
    <submittedName>
        <fullName evidence="1">(rape) hypothetical protein</fullName>
    </submittedName>
</protein>